<keyword evidence="1" id="KW-1133">Transmembrane helix</keyword>
<keyword evidence="1" id="KW-0472">Membrane</keyword>
<dbReference type="Proteomes" id="UP000729701">
    <property type="component" value="Unassembled WGS sequence"/>
</dbReference>
<dbReference type="EMBL" id="JAHHGZ010000067">
    <property type="protein sequence ID" value="MBW4672211.1"/>
    <property type="molecule type" value="Genomic_DNA"/>
</dbReference>
<proteinExistence type="predicted"/>
<feature type="transmembrane region" description="Helical" evidence="1">
    <location>
        <begin position="83"/>
        <end position="101"/>
    </location>
</feature>
<dbReference type="AlphaFoldDB" id="A0A951QUZ3"/>
<organism evidence="2 3">
    <name type="scientific">Cyanomargarita calcarea GSE-NOS-MK-12-04C</name>
    <dbReference type="NCBI Taxonomy" id="2839659"/>
    <lineage>
        <taxon>Bacteria</taxon>
        <taxon>Bacillati</taxon>
        <taxon>Cyanobacteriota</taxon>
        <taxon>Cyanophyceae</taxon>
        <taxon>Nostocales</taxon>
        <taxon>Cyanomargaritaceae</taxon>
        <taxon>Cyanomargarita</taxon>
    </lineage>
</organism>
<comment type="caution">
    <text evidence="2">The sequence shown here is derived from an EMBL/GenBank/DDBJ whole genome shotgun (WGS) entry which is preliminary data.</text>
</comment>
<keyword evidence="1" id="KW-0812">Transmembrane</keyword>
<evidence type="ECO:0000313" key="2">
    <source>
        <dbReference type="EMBL" id="MBW4672211.1"/>
    </source>
</evidence>
<reference evidence="2" key="1">
    <citation type="submission" date="2021-05" db="EMBL/GenBank/DDBJ databases">
        <authorList>
            <person name="Pietrasiak N."/>
            <person name="Ward R."/>
            <person name="Stajich J.E."/>
            <person name="Kurbessoian T."/>
        </authorList>
    </citation>
    <scope>NUCLEOTIDE SEQUENCE</scope>
    <source>
        <strain evidence="2">GSE-NOS-MK-12-04C</strain>
    </source>
</reference>
<evidence type="ECO:0000256" key="1">
    <source>
        <dbReference type="SAM" id="Phobius"/>
    </source>
</evidence>
<accession>A0A951QUZ3</accession>
<sequence length="108" mass="11679">MNRQPEEDFQHSLQKLDGEINSSSVVFPSLEIIKISGLSLSNGNKSFSRFLNWFASLSRVAKLVVLGVAVLFGFAMLQAALKLIAGAISLTLLAVLVYLGYKFVVSGS</sequence>
<reference evidence="2" key="2">
    <citation type="journal article" date="2022" name="Microbiol. Resour. Announc.">
        <title>Metagenome Sequencing to Explore Phylogenomics of Terrestrial Cyanobacteria.</title>
        <authorList>
            <person name="Ward R.D."/>
            <person name="Stajich J.E."/>
            <person name="Johansen J.R."/>
            <person name="Huntemann M."/>
            <person name="Clum A."/>
            <person name="Foster B."/>
            <person name="Foster B."/>
            <person name="Roux S."/>
            <person name="Palaniappan K."/>
            <person name="Varghese N."/>
            <person name="Mukherjee S."/>
            <person name="Reddy T.B.K."/>
            <person name="Daum C."/>
            <person name="Copeland A."/>
            <person name="Chen I.A."/>
            <person name="Ivanova N.N."/>
            <person name="Kyrpides N.C."/>
            <person name="Shapiro N."/>
            <person name="Eloe-Fadrosh E.A."/>
            <person name="Pietrasiak N."/>
        </authorList>
    </citation>
    <scope>NUCLEOTIDE SEQUENCE</scope>
    <source>
        <strain evidence="2">GSE-NOS-MK-12-04C</strain>
    </source>
</reference>
<name>A0A951QUZ3_9CYAN</name>
<evidence type="ECO:0000313" key="3">
    <source>
        <dbReference type="Proteomes" id="UP000729701"/>
    </source>
</evidence>
<feature type="transmembrane region" description="Helical" evidence="1">
    <location>
        <begin position="50"/>
        <end position="77"/>
    </location>
</feature>
<gene>
    <name evidence="2" type="ORF">KME60_33530</name>
</gene>
<protein>
    <submittedName>
        <fullName evidence="2">Uncharacterized protein</fullName>
    </submittedName>
</protein>